<proteinExistence type="predicted"/>
<evidence type="ECO:0000259" key="1">
    <source>
        <dbReference type="Pfam" id="PF06568"/>
    </source>
</evidence>
<keyword evidence="3" id="KW-1185">Reference proteome</keyword>
<dbReference type="Pfam" id="PF06568">
    <property type="entry name" value="YjiS-like"/>
    <property type="match status" value="1"/>
</dbReference>
<gene>
    <name evidence="2" type="ORF">EOE48_26100</name>
</gene>
<dbReference type="RefSeq" id="WP_127733806.1">
    <property type="nucleotide sequence ID" value="NZ_SACP01000041.1"/>
</dbReference>
<evidence type="ECO:0000313" key="3">
    <source>
        <dbReference type="Proteomes" id="UP000286997"/>
    </source>
</evidence>
<protein>
    <submittedName>
        <fullName evidence="2">DUF1127 domain-containing protein</fullName>
    </submittedName>
</protein>
<dbReference type="AlphaFoldDB" id="A0A437NUZ5"/>
<sequence>MPAPRLRLVPPVALRPARPRPVANWFERLELWAERARERRLLAEAPDAMLHDLGLSRADVSRETGKRFWQG</sequence>
<dbReference type="EMBL" id="SACP01000041">
    <property type="protein sequence ID" value="RVU13832.1"/>
    <property type="molecule type" value="Genomic_DNA"/>
</dbReference>
<name>A0A437NUZ5_9HYPH</name>
<comment type="caution">
    <text evidence="2">The sequence shown here is derived from an EMBL/GenBank/DDBJ whole genome shotgun (WGS) entry which is preliminary data.</text>
</comment>
<accession>A0A437NUZ5</accession>
<evidence type="ECO:0000313" key="2">
    <source>
        <dbReference type="EMBL" id="RVU13832.1"/>
    </source>
</evidence>
<feature type="domain" description="YjiS-like" evidence="1">
    <location>
        <begin position="27"/>
        <end position="60"/>
    </location>
</feature>
<reference evidence="2 3" key="1">
    <citation type="submission" date="2019-01" db="EMBL/GenBank/DDBJ databases">
        <authorList>
            <person name="Chen W.-M."/>
        </authorList>
    </citation>
    <scope>NUCLEOTIDE SEQUENCE [LARGE SCALE GENOMIC DNA]</scope>
    <source>
        <strain evidence="2 3">TER-1</strain>
    </source>
</reference>
<organism evidence="2 3">
    <name type="scientific">Methylobacterium oryzihabitans</name>
    <dbReference type="NCBI Taxonomy" id="2499852"/>
    <lineage>
        <taxon>Bacteria</taxon>
        <taxon>Pseudomonadati</taxon>
        <taxon>Pseudomonadota</taxon>
        <taxon>Alphaproteobacteria</taxon>
        <taxon>Hyphomicrobiales</taxon>
        <taxon>Methylobacteriaceae</taxon>
        <taxon>Methylobacterium</taxon>
    </lineage>
</organism>
<dbReference type="InterPro" id="IPR009506">
    <property type="entry name" value="YjiS-like"/>
</dbReference>
<dbReference type="Proteomes" id="UP000286997">
    <property type="component" value="Unassembled WGS sequence"/>
</dbReference>